<dbReference type="AlphaFoldDB" id="A0A2T2XA38"/>
<dbReference type="InterPro" id="IPR011032">
    <property type="entry name" value="GroES-like_sf"/>
</dbReference>
<dbReference type="InterPro" id="IPR013149">
    <property type="entry name" value="ADH-like_C"/>
</dbReference>
<dbReference type="SUPFAM" id="SSF50129">
    <property type="entry name" value="GroES-like"/>
    <property type="match status" value="1"/>
</dbReference>
<reference evidence="9 10" key="1">
    <citation type="journal article" date="2014" name="BMC Genomics">
        <title>Comparison of environmental and isolate Sulfobacillus genomes reveals diverse carbon, sulfur, nitrogen, and hydrogen metabolisms.</title>
        <authorList>
            <person name="Justice N.B."/>
            <person name="Norman A."/>
            <person name="Brown C.T."/>
            <person name="Singh A."/>
            <person name="Thomas B.C."/>
            <person name="Banfield J.F."/>
        </authorList>
    </citation>
    <scope>NUCLEOTIDE SEQUENCE [LARGE SCALE GENOMIC DNA]</scope>
    <source>
        <strain evidence="9">AMDSBA1</strain>
    </source>
</reference>
<protein>
    <recommendedName>
        <fullName evidence="3">alcohol dehydrogenase</fullName>
        <ecNumber evidence="3">1.1.1.1</ecNumber>
    </recommendedName>
</protein>
<sequence length="333" mass="35893">MKAAVFEKAQLPWTIRDVEIPEPGSTDVLIKIRASGICGTDVHITRGHFPVSPPLIPGHEPVGEVVKTGSAVTHLRPGDRVGVPWHQRNCGRCEWCHRGKPQFCSSVQATGVTVNGGDAEYMVAPADRCMLLPDNITYEQAAPIFCAGFTVYSGLKIAHPAPGERIAVLGIGGLGHLGIQFAKALGFTTIAITGTEDKAPLARELGADDVVVAADDIGKTLMEHGGADVILATTNSGRHMSQAILGLRPDGRMVVMGVADSPIEVAAHDLLGMRRHLIGSSQNNREDLFEALQLVAQGKVKVMEEVYPFDRIHEAYRRVEEGKVRFRSVVTFE</sequence>
<dbReference type="Pfam" id="PF00107">
    <property type="entry name" value="ADH_zinc_N"/>
    <property type="match status" value="1"/>
</dbReference>
<evidence type="ECO:0000256" key="4">
    <source>
        <dbReference type="ARBA" id="ARBA00022723"/>
    </source>
</evidence>
<feature type="domain" description="Enoyl reductase (ER)" evidence="8">
    <location>
        <begin position="4"/>
        <end position="330"/>
    </location>
</feature>
<evidence type="ECO:0000313" key="9">
    <source>
        <dbReference type="EMBL" id="PSR31349.1"/>
    </source>
</evidence>
<dbReference type="InterPro" id="IPR020843">
    <property type="entry name" value="ER"/>
</dbReference>
<keyword evidence="4 7" id="KW-0479">Metal-binding</keyword>
<dbReference type="PANTHER" id="PTHR42940">
    <property type="entry name" value="ALCOHOL DEHYDROGENASE 1-RELATED"/>
    <property type="match status" value="1"/>
</dbReference>
<evidence type="ECO:0000313" key="10">
    <source>
        <dbReference type="Proteomes" id="UP000242699"/>
    </source>
</evidence>
<dbReference type="EMBL" id="PXYT01000003">
    <property type="protein sequence ID" value="PSR31349.1"/>
    <property type="molecule type" value="Genomic_DNA"/>
</dbReference>
<evidence type="ECO:0000256" key="3">
    <source>
        <dbReference type="ARBA" id="ARBA00013190"/>
    </source>
</evidence>
<dbReference type="GO" id="GO:0008270">
    <property type="term" value="F:zinc ion binding"/>
    <property type="evidence" value="ECO:0007669"/>
    <property type="project" value="InterPro"/>
</dbReference>
<dbReference type="Proteomes" id="UP000242699">
    <property type="component" value="Unassembled WGS sequence"/>
</dbReference>
<gene>
    <name evidence="9" type="ORF">C7B43_02450</name>
</gene>
<dbReference type="InterPro" id="IPR002328">
    <property type="entry name" value="ADH_Zn_CS"/>
</dbReference>
<evidence type="ECO:0000256" key="1">
    <source>
        <dbReference type="ARBA" id="ARBA00001947"/>
    </source>
</evidence>
<dbReference type="InterPro" id="IPR013154">
    <property type="entry name" value="ADH-like_N"/>
</dbReference>
<dbReference type="SMART" id="SM00829">
    <property type="entry name" value="PKS_ER"/>
    <property type="match status" value="1"/>
</dbReference>
<dbReference type="EC" id="1.1.1.1" evidence="3"/>
<dbReference type="Gene3D" id="3.40.50.720">
    <property type="entry name" value="NAD(P)-binding Rossmann-like Domain"/>
    <property type="match status" value="1"/>
</dbReference>
<dbReference type="PANTHER" id="PTHR42940:SF7">
    <property type="entry name" value="ALCOHOL DEHYDROGENASE-LIKE N-TERMINAL DOMAIN-CONTAINING PROTEIN"/>
    <property type="match status" value="1"/>
</dbReference>
<dbReference type="GO" id="GO:0004022">
    <property type="term" value="F:alcohol dehydrogenase (NAD+) activity"/>
    <property type="evidence" value="ECO:0007669"/>
    <property type="project" value="UniProtKB-EC"/>
</dbReference>
<evidence type="ECO:0000256" key="6">
    <source>
        <dbReference type="ARBA" id="ARBA00023002"/>
    </source>
</evidence>
<comment type="caution">
    <text evidence="9">The sequence shown here is derived from an EMBL/GenBank/DDBJ whole genome shotgun (WGS) entry which is preliminary data.</text>
</comment>
<comment type="similarity">
    <text evidence="2 7">Belongs to the zinc-containing alcohol dehydrogenase family.</text>
</comment>
<evidence type="ECO:0000256" key="2">
    <source>
        <dbReference type="ARBA" id="ARBA00008072"/>
    </source>
</evidence>
<accession>A0A2T2XA38</accession>
<dbReference type="Pfam" id="PF08240">
    <property type="entry name" value="ADH_N"/>
    <property type="match status" value="1"/>
</dbReference>
<dbReference type="PROSITE" id="PS00059">
    <property type="entry name" value="ADH_ZINC"/>
    <property type="match status" value="1"/>
</dbReference>
<evidence type="ECO:0000256" key="7">
    <source>
        <dbReference type="RuleBase" id="RU361277"/>
    </source>
</evidence>
<dbReference type="Gene3D" id="3.90.180.10">
    <property type="entry name" value="Medium-chain alcohol dehydrogenases, catalytic domain"/>
    <property type="match status" value="1"/>
</dbReference>
<evidence type="ECO:0000259" key="8">
    <source>
        <dbReference type="SMART" id="SM00829"/>
    </source>
</evidence>
<keyword evidence="5 7" id="KW-0862">Zinc</keyword>
<dbReference type="GO" id="GO:0005737">
    <property type="term" value="C:cytoplasm"/>
    <property type="evidence" value="ECO:0007669"/>
    <property type="project" value="TreeGrafter"/>
</dbReference>
<name>A0A2T2XA38_9FIRM</name>
<keyword evidence="6" id="KW-0560">Oxidoreductase</keyword>
<comment type="cofactor">
    <cofactor evidence="1 7">
        <name>Zn(2+)</name>
        <dbReference type="ChEBI" id="CHEBI:29105"/>
    </cofactor>
</comment>
<evidence type="ECO:0000256" key="5">
    <source>
        <dbReference type="ARBA" id="ARBA00022833"/>
    </source>
</evidence>
<dbReference type="SUPFAM" id="SSF51735">
    <property type="entry name" value="NAD(P)-binding Rossmann-fold domains"/>
    <property type="match status" value="1"/>
</dbReference>
<dbReference type="InterPro" id="IPR036291">
    <property type="entry name" value="NAD(P)-bd_dom_sf"/>
</dbReference>
<proteinExistence type="inferred from homology"/>
<organism evidence="9 10">
    <name type="scientific">Sulfobacillus benefaciens</name>
    <dbReference type="NCBI Taxonomy" id="453960"/>
    <lineage>
        <taxon>Bacteria</taxon>
        <taxon>Bacillati</taxon>
        <taxon>Bacillota</taxon>
        <taxon>Clostridia</taxon>
        <taxon>Eubacteriales</taxon>
        <taxon>Clostridiales Family XVII. Incertae Sedis</taxon>
        <taxon>Sulfobacillus</taxon>
    </lineage>
</organism>